<evidence type="ECO:0000259" key="14">
    <source>
        <dbReference type="Pfam" id="PF02542"/>
    </source>
</evidence>
<evidence type="ECO:0000256" key="13">
    <source>
        <dbReference type="HAMAP-Rule" id="MF_01520"/>
    </source>
</evidence>
<dbReference type="HAMAP" id="MF_00107">
    <property type="entry name" value="IspF"/>
    <property type="match status" value="1"/>
</dbReference>
<comment type="similarity">
    <text evidence="6">Belongs to the IspD/TarI cytidylyltransferase family. IspD subfamily.</text>
</comment>
<dbReference type="PANTHER" id="PTHR32125:SF4">
    <property type="entry name" value="2-C-METHYL-D-ERYTHRITOL 4-PHOSPHATE CYTIDYLYLTRANSFERASE, CHLOROPLASTIC"/>
    <property type="match status" value="1"/>
</dbReference>
<evidence type="ECO:0000256" key="4">
    <source>
        <dbReference type="ARBA" id="ARBA00004709"/>
    </source>
</evidence>
<feature type="site" description="Positions MEP for the nucleophilic attack" evidence="13">
    <location>
        <position position="154"/>
    </location>
</feature>
<dbReference type="GO" id="GO:0019288">
    <property type="term" value="P:isopentenyl diphosphate biosynthetic process, methylerythritol 4-phosphate pathway"/>
    <property type="evidence" value="ECO:0007669"/>
    <property type="project" value="UniProtKB-UniRule"/>
</dbReference>
<feature type="binding site" evidence="13">
    <location>
        <position position="246"/>
    </location>
    <ligand>
        <name>a divalent metal cation</name>
        <dbReference type="ChEBI" id="CHEBI:60240"/>
    </ligand>
</feature>
<gene>
    <name evidence="15" type="primary">ispD</name>
    <name evidence="13" type="synonym">ispDF</name>
    <name evidence="15" type="ORF">H8E41_13880</name>
</gene>
<dbReference type="CDD" id="cd00554">
    <property type="entry name" value="MECDP_synthase"/>
    <property type="match status" value="1"/>
</dbReference>
<dbReference type="NCBIfam" id="TIGR00151">
    <property type="entry name" value="ispF"/>
    <property type="match status" value="1"/>
</dbReference>
<dbReference type="InterPro" id="IPR020555">
    <property type="entry name" value="MECDP_synthase_CS"/>
</dbReference>
<feature type="binding site" evidence="13">
    <location>
        <begin position="292"/>
        <end position="294"/>
    </location>
    <ligand>
        <name>4-CDP-2-C-methyl-D-erythritol 2-phosphate</name>
        <dbReference type="ChEBI" id="CHEBI:57919"/>
    </ligand>
</feature>
<feature type="binding site" evidence="13">
    <location>
        <position position="244"/>
    </location>
    <ligand>
        <name>a divalent metal cation</name>
        <dbReference type="ChEBI" id="CHEBI:60240"/>
    </ligand>
</feature>
<comment type="caution">
    <text evidence="13">Lacks conserved residue(s) required for the propagation of feature annotation.</text>
</comment>
<dbReference type="InterPro" id="IPR018294">
    <property type="entry name" value="ISPD_synthase_CS"/>
</dbReference>
<comment type="similarity">
    <text evidence="13">In the C-terminal section; belongs to the IspF family.</text>
</comment>
<dbReference type="EMBL" id="JACNJZ010000207">
    <property type="protein sequence ID" value="MBC8318982.1"/>
    <property type="molecule type" value="Genomic_DNA"/>
</dbReference>
<keyword evidence="12 13" id="KW-0511">Multifunctional enzyme</keyword>
<dbReference type="FunFam" id="3.90.550.10:FF:000003">
    <property type="entry name" value="2-C-methyl-D-erythritol 4-phosphate cytidylyltransferase"/>
    <property type="match status" value="1"/>
</dbReference>
<dbReference type="AlphaFoldDB" id="A0A8J6TGR1"/>
<feature type="binding site" evidence="13">
    <location>
        <begin position="244"/>
        <end position="246"/>
    </location>
    <ligand>
        <name>4-CDP-2-C-methyl-D-erythritol 2-phosphate</name>
        <dbReference type="ChEBI" id="CHEBI:57919"/>
    </ligand>
</feature>
<feature type="binding site" evidence="13">
    <location>
        <position position="375"/>
    </location>
    <ligand>
        <name>4-CDP-2-C-methyl-D-erythritol 2-phosphate</name>
        <dbReference type="ChEBI" id="CHEBI:57919"/>
    </ligand>
</feature>
<evidence type="ECO:0000256" key="3">
    <source>
        <dbReference type="ARBA" id="ARBA00001968"/>
    </source>
</evidence>
<dbReference type="EC" id="2.7.7.60" evidence="13"/>
<dbReference type="SUPFAM" id="SSF53448">
    <property type="entry name" value="Nucleotide-diphospho-sugar transferases"/>
    <property type="match status" value="1"/>
</dbReference>
<keyword evidence="8 13" id="KW-0548">Nucleotidyltransferase</keyword>
<feature type="domain" description="2-C-methyl-D-erythritol 2,4-cyclodiphosphate synthase" evidence="14">
    <location>
        <begin position="238"/>
        <end position="390"/>
    </location>
</feature>
<comment type="pathway">
    <text evidence="4 13">Isoprenoid biosynthesis; isopentenyl diphosphate biosynthesis via DXP pathway; isopentenyl diphosphate from 1-deoxy-D-xylulose 5-phosphate: step 4/6.</text>
</comment>
<evidence type="ECO:0000256" key="10">
    <source>
        <dbReference type="ARBA" id="ARBA00023229"/>
    </source>
</evidence>
<comment type="catalytic activity">
    <reaction evidence="2 13">
        <text>2-C-methyl-D-erythritol 4-phosphate + CTP + H(+) = 4-CDP-2-C-methyl-D-erythritol + diphosphate</text>
        <dbReference type="Rhea" id="RHEA:13429"/>
        <dbReference type="ChEBI" id="CHEBI:15378"/>
        <dbReference type="ChEBI" id="CHEBI:33019"/>
        <dbReference type="ChEBI" id="CHEBI:37563"/>
        <dbReference type="ChEBI" id="CHEBI:57823"/>
        <dbReference type="ChEBI" id="CHEBI:58262"/>
        <dbReference type="EC" id="2.7.7.60"/>
    </reaction>
</comment>
<dbReference type="GO" id="GO:0008685">
    <property type="term" value="F:2-C-methyl-D-erythritol 2,4-cyclodiphosphate synthase activity"/>
    <property type="evidence" value="ECO:0007669"/>
    <property type="project" value="UniProtKB-UniRule"/>
</dbReference>
<evidence type="ECO:0000256" key="9">
    <source>
        <dbReference type="ARBA" id="ARBA00022723"/>
    </source>
</evidence>
<evidence type="ECO:0000256" key="7">
    <source>
        <dbReference type="ARBA" id="ARBA00022679"/>
    </source>
</evidence>
<dbReference type="InterPro" id="IPR050088">
    <property type="entry name" value="IspD/TarI_cytidylyltransf_bact"/>
</dbReference>
<reference evidence="15 16" key="1">
    <citation type="submission" date="2020-08" db="EMBL/GenBank/DDBJ databases">
        <title>Bridging the membrane lipid divide: bacteria of the FCB group superphylum have the potential to synthesize archaeal ether lipids.</title>
        <authorList>
            <person name="Villanueva L."/>
            <person name="Von Meijenfeldt F.A.B."/>
            <person name="Westbye A.B."/>
            <person name="Yadav S."/>
            <person name="Hopmans E.C."/>
            <person name="Dutilh B.E."/>
            <person name="Sinninghe Damste J.S."/>
        </authorList>
    </citation>
    <scope>NUCLEOTIDE SEQUENCE [LARGE SCALE GENOMIC DNA]</scope>
    <source>
        <strain evidence="15">NIOZ-UU47</strain>
    </source>
</reference>
<feature type="region of interest" description="2-C-methyl-D-erythritol 4-phosphate cytidylyltransferase" evidence="13">
    <location>
        <begin position="1"/>
        <end position="237"/>
    </location>
</feature>
<evidence type="ECO:0000256" key="8">
    <source>
        <dbReference type="ARBA" id="ARBA00022695"/>
    </source>
</evidence>
<keyword evidence="10 13" id="KW-0414">Isoprene biosynthesis</keyword>
<dbReference type="PROSITE" id="PS01350">
    <property type="entry name" value="ISPF"/>
    <property type="match status" value="1"/>
</dbReference>
<dbReference type="GO" id="GO:0050518">
    <property type="term" value="F:2-C-methyl-D-erythritol 4-phosphate cytidylyltransferase activity"/>
    <property type="evidence" value="ECO:0007669"/>
    <property type="project" value="UniProtKB-UniRule"/>
</dbReference>
<dbReference type="Gene3D" id="3.90.550.10">
    <property type="entry name" value="Spore Coat Polysaccharide Biosynthesis Protein SpsA, Chain A"/>
    <property type="match status" value="1"/>
</dbReference>
<dbReference type="InterPro" id="IPR026596">
    <property type="entry name" value="IspD/F"/>
</dbReference>
<dbReference type="Proteomes" id="UP000614424">
    <property type="component" value="Unassembled WGS sequence"/>
</dbReference>
<dbReference type="GO" id="GO:0016114">
    <property type="term" value="P:terpenoid biosynthetic process"/>
    <property type="evidence" value="ECO:0007669"/>
    <property type="project" value="InterPro"/>
</dbReference>
<evidence type="ECO:0000256" key="1">
    <source>
        <dbReference type="ARBA" id="ARBA00000200"/>
    </source>
</evidence>
<evidence type="ECO:0000256" key="12">
    <source>
        <dbReference type="ARBA" id="ARBA00023268"/>
    </source>
</evidence>
<comment type="cofactor">
    <cofactor evidence="3 13">
        <name>a divalent metal cation</name>
        <dbReference type="ChEBI" id="CHEBI:60240"/>
    </cofactor>
</comment>
<dbReference type="PROSITE" id="PS01295">
    <property type="entry name" value="ISPD"/>
    <property type="match status" value="1"/>
</dbReference>
<comment type="pathway">
    <text evidence="5 13">Isoprenoid biosynthesis; isopentenyl diphosphate biosynthesis via DXP pathway; isopentenyl diphosphate from 1-deoxy-D-xylulose 5-phosphate: step 2/6.</text>
</comment>
<feature type="region of interest" description="2-C-methyl-D-erythritol 2,4-cyclodiphosphate synthase" evidence="13">
    <location>
        <begin position="238"/>
        <end position="396"/>
    </location>
</feature>
<evidence type="ECO:0000313" key="16">
    <source>
        <dbReference type="Proteomes" id="UP000614424"/>
    </source>
</evidence>
<accession>A0A8J6TGR1</accession>
<feature type="binding site" evidence="13">
    <location>
        <begin position="368"/>
        <end position="371"/>
    </location>
    <ligand>
        <name>4-CDP-2-C-methyl-D-erythritol 2-phosphate</name>
        <dbReference type="ChEBI" id="CHEBI:57919"/>
    </ligand>
</feature>
<dbReference type="UniPathway" id="UPA00056">
    <property type="reaction ID" value="UER00093"/>
</dbReference>
<feature type="site" description="Transition state stabilizer" evidence="13">
    <location>
        <position position="369"/>
    </location>
</feature>
<dbReference type="Gene3D" id="3.30.1330.50">
    <property type="entry name" value="2-C-methyl-D-erythritol 2,4-cyclodiphosphate synthase"/>
    <property type="match status" value="1"/>
</dbReference>
<dbReference type="HAMAP" id="MF_01520">
    <property type="entry name" value="IspDF"/>
    <property type="match status" value="1"/>
</dbReference>
<dbReference type="SUPFAM" id="SSF69765">
    <property type="entry name" value="IpsF-like"/>
    <property type="match status" value="1"/>
</dbReference>
<evidence type="ECO:0000256" key="2">
    <source>
        <dbReference type="ARBA" id="ARBA00001282"/>
    </source>
</evidence>
<keyword evidence="9 13" id="KW-0479">Metal-binding</keyword>
<dbReference type="InterPro" id="IPR003526">
    <property type="entry name" value="MECDP_synthase"/>
</dbReference>
<dbReference type="InterPro" id="IPR036571">
    <property type="entry name" value="MECDP_synthase_sf"/>
</dbReference>
<dbReference type="HAMAP" id="MF_00108">
    <property type="entry name" value="IspD"/>
    <property type="match status" value="1"/>
</dbReference>
<dbReference type="InterPro" id="IPR001228">
    <property type="entry name" value="IspD"/>
</dbReference>
<dbReference type="Pfam" id="PF01128">
    <property type="entry name" value="IspD"/>
    <property type="match status" value="1"/>
</dbReference>
<dbReference type="PANTHER" id="PTHR32125">
    <property type="entry name" value="2-C-METHYL-D-ERYTHRITOL 4-PHOSPHATE CYTIDYLYLTRANSFERASE, CHLOROPLASTIC"/>
    <property type="match status" value="1"/>
</dbReference>
<keyword evidence="11 13" id="KW-0456">Lyase</keyword>
<dbReference type="InterPro" id="IPR034683">
    <property type="entry name" value="IspD/TarI"/>
</dbReference>
<keyword evidence="7 13" id="KW-0808">Transferase</keyword>
<evidence type="ECO:0000256" key="6">
    <source>
        <dbReference type="ARBA" id="ARBA00009789"/>
    </source>
</evidence>
<proteinExistence type="inferred from homology"/>
<feature type="site" description="Transition state stabilizer" evidence="13">
    <location>
        <position position="22"/>
    </location>
</feature>
<evidence type="ECO:0000256" key="11">
    <source>
        <dbReference type="ARBA" id="ARBA00023239"/>
    </source>
</evidence>
<dbReference type="GO" id="GO:0046872">
    <property type="term" value="F:metal ion binding"/>
    <property type="evidence" value="ECO:0007669"/>
    <property type="project" value="UniProtKB-KW"/>
</dbReference>
<comment type="caution">
    <text evidence="15">The sequence shown here is derived from an EMBL/GenBank/DDBJ whole genome shotgun (WGS) entry which is preliminary data.</text>
</comment>
<dbReference type="InterPro" id="IPR029044">
    <property type="entry name" value="Nucleotide-diphossugar_trans"/>
</dbReference>
<comment type="similarity">
    <text evidence="13">In the N-terminal section; belongs to the IspD/TarI cytidylyltransferase family. IspD subfamily.</text>
</comment>
<dbReference type="Pfam" id="PF02542">
    <property type="entry name" value="YgbB"/>
    <property type="match status" value="1"/>
</dbReference>
<feature type="site" description="Transition state stabilizer" evidence="13">
    <location>
        <position position="270"/>
    </location>
</feature>
<dbReference type="CDD" id="cd02516">
    <property type="entry name" value="CDP-ME_synthetase"/>
    <property type="match status" value="1"/>
</dbReference>
<feature type="binding site" evidence="13">
    <location>
        <position position="278"/>
    </location>
    <ligand>
        <name>a divalent metal cation</name>
        <dbReference type="ChEBI" id="CHEBI:60240"/>
    </ligand>
</feature>
<protein>
    <recommendedName>
        <fullName evidence="13">Bifunctional enzyme IspD/IspF</fullName>
    </recommendedName>
    <domain>
        <recommendedName>
            <fullName evidence="13">2-C-methyl-D-erythritol 4-phosphate cytidylyltransferase</fullName>
            <ecNumber evidence="13">2.7.7.60</ecNumber>
        </recommendedName>
        <alternativeName>
            <fullName evidence="13">4-diphosphocytidyl-2C-methyl-D-erythritol synthase</fullName>
        </alternativeName>
        <alternativeName>
            <fullName evidence="13">MEP cytidylyltransferase</fullName>
            <shortName evidence="13">MCT</shortName>
        </alternativeName>
    </domain>
    <domain>
        <recommendedName>
            <fullName evidence="13">2-C-methyl-D-erythritol 2,4-cyclodiphosphate synthase</fullName>
            <shortName evidence="13">MECDP-synthase</shortName>
            <shortName evidence="13">MECPP-synthase</shortName>
            <shortName evidence="13">MECPS</shortName>
            <ecNumber evidence="13">4.6.1.12</ecNumber>
        </recommendedName>
    </domain>
</protein>
<name>A0A8J6TGR1_9BACT</name>
<feature type="binding site" evidence="13">
    <location>
        <begin position="270"/>
        <end position="271"/>
    </location>
    <ligand>
        <name>4-CDP-2-C-methyl-D-erythritol 2-phosphate</name>
        <dbReference type="ChEBI" id="CHEBI:57919"/>
    </ligand>
</feature>
<feature type="site" description="Positions MEP for the nucleophilic attack" evidence="13">
    <location>
        <position position="210"/>
    </location>
</feature>
<feature type="binding site" evidence="13">
    <location>
        <begin position="297"/>
        <end position="301"/>
    </location>
    <ligand>
        <name>4-CDP-2-C-methyl-D-erythritol 2-phosphate</name>
        <dbReference type="ChEBI" id="CHEBI:57919"/>
    </ligand>
</feature>
<feature type="site" description="Transition state stabilizer" evidence="13">
    <location>
        <position position="15"/>
    </location>
</feature>
<comment type="function">
    <text evidence="13">Bifunctional enzyme that catalyzes the formation of 4-diphosphocytidyl-2-C-methyl-D-erythritol from CTP and 2-C-methyl-D-erythritol 4-phosphate (MEP) (IspD), and catalyzes the conversion of 4-diphosphocytidyl-2-C-methyl-D-erythritol 2-phosphate (CDP-ME2P) to 2-C-methyl-D-erythritol 2,4-cyclodiphosphate (ME-CPP) with a corresponding release of cytidine 5-monophosphate (CMP) (IspF).</text>
</comment>
<evidence type="ECO:0000313" key="15">
    <source>
        <dbReference type="EMBL" id="MBC8318982.1"/>
    </source>
</evidence>
<sequence>MSATAIIPAGGAGLRMGLNIPKQFHPLAGRPILIHTLEAFHQVEDITDIIVVVPEDHISATEAMVKEHNMDRVSAVVAGGILRQDSVKAGLREVQEGTEFVVVHDGARPLITPALIQDCLDEARRNGAAIAAIPVKDTLKEIDSNKMIRRTVDRSALWQAQTPQVARTEQLIKAFTTAEKNSFVGTDDASFLENIDQPVKVVEGSERNLKITRPEDLLIAEAILMDERKSSSPYPLQKIGHGYDAHRFAEARLLILGGVTIRHSMGLRGHSDADVLTHAFCDSILGALGEGDIGVHFPDSDPQFKNISSIILLEHVVQLAAERGYRISNADITVIAQKPKLTPYFSAMKDNLAAACGIPRESINLKATTTEHMGFTGREEGISCHAVVLLHKDEII</sequence>
<dbReference type="EC" id="4.6.1.12" evidence="13"/>
<dbReference type="NCBIfam" id="TIGR00453">
    <property type="entry name" value="ispD"/>
    <property type="match status" value="1"/>
</dbReference>
<dbReference type="FunFam" id="3.30.1330.50:FF:000003">
    <property type="entry name" value="2-C-methyl-D-erythritol 2,4-cyclodiphosphate synthase"/>
    <property type="match status" value="1"/>
</dbReference>
<evidence type="ECO:0000256" key="5">
    <source>
        <dbReference type="ARBA" id="ARBA00004787"/>
    </source>
</evidence>
<organism evidence="15 16">
    <name type="scientific">Candidatus Desulfobia pelagia</name>
    <dbReference type="NCBI Taxonomy" id="2841692"/>
    <lineage>
        <taxon>Bacteria</taxon>
        <taxon>Pseudomonadati</taxon>
        <taxon>Thermodesulfobacteriota</taxon>
        <taxon>Desulfobulbia</taxon>
        <taxon>Desulfobulbales</taxon>
        <taxon>Desulfobulbaceae</taxon>
        <taxon>Candidatus Desulfobia</taxon>
    </lineage>
</organism>
<comment type="catalytic activity">
    <reaction evidence="1 13">
        <text>4-CDP-2-C-methyl-D-erythritol 2-phosphate = 2-C-methyl-D-erythritol 2,4-cyclic diphosphate + CMP</text>
        <dbReference type="Rhea" id="RHEA:23864"/>
        <dbReference type="ChEBI" id="CHEBI:57919"/>
        <dbReference type="ChEBI" id="CHEBI:58483"/>
        <dbReference type="ChEBI" id="CHEBI:60377"/>
        <dbReference type="EC" id="4.6.1.12"/>
    </reaction>
</comment>
<feature type="binding site" evidence="13">
    <location>
        <position position="378"/>
    </location>
    <ligand>
        <name>4-CDP-2-C-methyl-D-erythritol 2-phosphate</name>
        <dbReference type="ChEBI" id="CHEBI:57919"/>
    </ligand>
</feature>